<evidence type="ECO:0000313" key="3">
    <source>
        <dbReference type="Proteomes" id="UP000428333"/>
    </source>
</evidence>
<keyword evidence="1" id="KW-0812">Transmembrane</keyword>
<dbReference type="PANTHER" id="PTHR14241">
    <property type="entry name" value="INTERFERON-INDUCED PROTEIN 44"/>
    <property type="match status" value="1"/>
</dbReference>
<evidence type="ECO:0000256" key="1">
    <source>
        <dbReference type="SAM" id="Phobius"/>
    </source>
</evidence>
<dbReference type="OrthoDB" id="740966at2759"/>
<dbReference type="PANTHER" id="PTHR14241:SF24">
    <property type="entry name" value="G DOMAIN-CONTAINING PROTEIN"/>
    <property type="match status" value="1"/>
</dbReference>
<dbReference type="Proteomes" id="UP000428333">
    <property type="component" value="Linkage Group LG03"/>
</dbReference>
<feature type="non-terminal residue" evidence="2">
    <location>
        <position position="1"/>
    </location>
</feature>
<sequence>MKNQRLPSDKEEDYEASQMVSYCWWRSAAKFEECAKLKSEVPPDLSKVTPRLKVLREMERLALVSLEGLDDLRHKLFSYRCGDFWVPMGGFKKEEMDIPPVNTILLVARGPTTMSMEEHNVLRSMRSGFCVYDTMGFDYDRVDECVEELMEWVSDGVHHRQVCLSQGNSELRKQELGVPSFRSSSKFVKRKVNCVMVVANISEIWKALKASDKNPLEDIKALFHSPALRHCNENPILILTHGDKLSTEDRIESRLRICEHLGISEATGVYDIVCLTEYGFLADESDPVTAYALTESVYRALLISDRNHLPKKNYQDWALLVLSWLMCLIGAFFALLASFFSNLGGKHIRTL</sequence>
<keyword evidence="1" id="KW-0472">Membrane</keyword>
<evidence type="ECO:0000313" key="2">
    <source>
        <dbReference type="EMBL" id="KAE9464086.1"/>
    </source>
</evidence>
<feature type="transmembrane region" description="Helical" evidence="1">
    <location>
        <begin position="317"/>
        <end position="340"/>
    </location>
</feature>
<gene>
    <name evidence="2" type="ORF">C3L33_03994</name>
</gene>
<keyword evidence="1" id="KW-1133">Transmembrane helix</keyword>
<comment type="caution">
    <text evidence="2">The sequence shown here is derived from an EMBL/GenBank/DDBJ whole genome shotgun (WGS) entry which is preliminary data.</text>
</comment>
<reference evidence="2 3" key="1">
    <citation type="journal article" date="2019" name="Genome Biol. Evol.">
        <title>The Rhododendron genome and chromosomal organization provide insight into shared whole-genome duplications across the heath family (Ericaceae).</title>
        <authorList>
            <person name="Soza V.L."/>
            <person name="Lindsley D."/>
            <person name="Waalkes A."/>
            <person name="Ramage E."/>
            <person name="Patwardhan R.P."/>
            <person name="Burton J.N."/>
            <person name="Adey A."/>
            <person name="Kumar A."/>
            <person name="Qiu R."/>
            <person name="Shendure J."/>
            <person name="Hall B."/>
        </authorList>
    </citation>
    <scope>NUCLEOTIDE SEQUENCE [LARGE SCALE GENOMIC DNA]</scope>
    <source>
        <strain evidence="2">RSF 1966-606</strain>
    </source>
</reference>
<protein>
    <submittedName>
        <fullName evidence="2">Uncharacterized protein</fullName>
    </submittedName>
</protein>
<dbReference type="AlphaFoldDB" id="A0A6A4LSX1"/>
<dbReference type="EMBL" id="QEFC01000545">
    <property type="protein sequence ID" value="KAE9464086.1"/>
    <property type="molecule type" value="Genomic_DNA"/>
</dbReference>
<keyword evidence="3" id="KW-1185">Reference proteome</keyword>
<name>A0A6A4LSX1_9ERIC</name>
<accession>A0A6A4LSX1</accession>
<organism evidence="2 3">
    <name type="scientific">Rhododendron williamsianum</name>
    <dbReference type="NCBI Taxonomy" id="262921"/>
    <lineage>
        <taxon>Eukaryota</taxon>
        <taxon>Viridiplantae</taxon>
        <taxon>Streptophyta</taxon>
        <taxon>Embryophyta</taxon>
        <taxon>Tracheophyta</taxon>
        <taxon>Spermatophyta</taxon>
        <taxon>Magnoliopsida</taxon>
        <taxon>eudicotyledons</taxon>
        <taxon>Gunneridae</taxon>
        <taxon>Pentapetalae</taxon>
        <taxon>asterids</taxon>
        <taxon>Ericales</taxon>
        <taxon>Ericaceae</taxon>
        <taxon>Ericoideae</taxon>
        <taxon>Rhodoreae</taxon>
        <taxon>Rhododendron</taxon>
    </lineage>
</organism>
<proteinExistence type="predicted"/>